<organism evidence="8 9">
    <name type="scientific">Enterococcus durans</name>
    <dbReference type="NCBI Taxonomy" id="53345"/>
    <lineage>
        <taxon>Bacteria</taxon>
        <taxon>Bacillati</taxon>
        <taxon>Bacillota</taxon>
        <taxon>Bacilli</taxon>
        <taxon>Lactobacillales</taxon>
        <taxon>Enterococcaceae</taxon>
        <taxon>Enterococcus</taxon>
    </lineage>
</organism>
<comment type="subcellular location">
    <subcellularLocation>
        <location evidence="1">Membrane</location>
        <topology evidence="1">Multi-pass membrane protein</topology>
    </subcellularLocation>
</comment>
<comment type="caution">
    <text evidence="8">The sequence shown here is derived from an EMBL/GenBank/DDBJ whole genome shotgun (WGS) entry which is preliminary data.</text>
</comment>
<evidence type="ECO:0000256" key="6">
    <source>
        <dbReference type="SAM" id="Phobius"/>
    </source>
</evidence>
<reference evidence="8 9" key="1">
    <citation type="submission" date="2015-06" db="EMBL/GenBank/DDBJ databases">
        <title>The Genome Sequence of Enterococcus durans 4EA1.</title>
        <authorList>
            <consortium name="The Broad Institute Genomics Platform"/>
            <consortium name="The Broad Institute Genome Sequencing Center for Infectious Disease"/>
            <person name="Earl A.M."/>
            <person name="Van Tyne D."/>
            <person name="Lebreton F."/>
            <person name="Saavedra J.T."/>
            <person name="Gilmore M.S."/>
            <person name="Manson Mcguire A."/>
            <person name="Clock S."/>
            <person name="Crupain M."/>
            <person name="Rangan U."/>
            <person name="Young S."/>
            <person name="Abouelleil A."/>
            <person name="Cao P."/>
            <person name="Chapman S.B."/>
            <person name="Griggs A."/>
            <person name="Priest M."/>
            <person name="Shea T."/>
            <person name="Wortman J."/>
            <person name="Nusbaum C."/>
            <person name="Birren B."/>
        </authorList>
    </citation>
    <scope>NUCLEOTIDE SEQUENCE [LARGE SCALE GENOMIC DNA]</scope>
    <source>
        <strain evidence="8 9">4EA1</strain>
    </source>
</reference>
<evidence type="ECO:0000256" key="4">
    <source>
        <dbReference type="ARBA" id="ARBA00022989"/>
    </source>
</evidence>
<accession>A0A367CCF2</accession>
<dbReference type="InterPro" id="IPR007267">
    <property type="entry name" value="GtrA_DPMS_TM"/>
</dbReference>
<evidence type="ECO:0000256" key="3">
    <source>
        <dbReference type="ARBA" id="ARBA00022692"/>
    </source>
</evidence>
<dbReference type="InterPro" id="IPR051401">
    <property type="entry name" value="GtrA_CellWall_Glycosyl"/>
</dbReference>
<dbReference type="Proteomes" id="UP000252797">
    <property type="component" value="Unassembled WGS sequence"/>
</dbReference>
<proteinExistence type="inferred from homology"/>
<keyword evidence="5 6" id="KW-0472">Membrane</keyword>
<evidence type="ECO:0000313" key="9">
    <source>
        <dbReference type="Proteomes" id="UP000252797"/>
    </source>
</evidence>
<dbReference type="STRING" id="53345.LIU_05585"/>
<gene>
    <name evidence="8" type="ORF">EA71_00867</name>
</gene>
<dbReference type="PANTHER" id="PTHR38459">
    <property type="entry name" value="PROPHAGE BACTOPRENOL-LINKED GLUCOSE TRANSLOCASE HOMOLOG"/>
    <property type="match status" value="1"/>
</dbReference>
<dbReference type="KEGG" id="edu:LIU_05585"/>
<keyword evidence="3 6" id="KW-0812">Transmembrane</keyword>
<dbReference type="PANTHER" id="PTHR38459:SF5">
    <property type="entry name" value="CELL WALL TEICHOIC ACID GLYCOSYLATION PROTEIN GTCA"/>
    <property type="match status" value="1"/>
</dbReference>
<sequence length="156" mass="18375">MNLYHQAKHFLERKGYWEIFIYLFFGGLATVVNFVSFYIALQLFELSMPVSNTISWICSVLFAFVTNKIWVFHSKSPSFLHLIIEFGKFIFYRVVSYGMDMGAMLLMIQVMHVNDYVAKIITQVIVVLANYIFSKLFIFKETEIIEKELPENQNKK</sequence>
<dbReference type="RefSeq" id="WP_005876349.1">
    <property type="nucleotide sequence ID" value="NZ_CABGIQ010000022.1"/>
</dbReference>
<keyword evidence="4 6" id="KW-1133">Transmembrane helix</keyword>
<comment type="similarity">
    <text evidence="2">Belongs to the GtrA family.</text>
</comment>
<protein>
    <submittedName>
        <fullName evidence="8">Cell wall teichoic acid glycosylation protein GtcA family protein</fullName>
    </submittedName>
</protein>
<evidence type="ECO:0000259" key="7">
    <source>
        <dbReference type="Pfam" id="PF04138"/>
    </source>
</evidence>
<evidence type="ECO:0000256" key="1">
    <source>
        <dbReference type="ARBA" id="ARBA00004141"/>
    </source>
</evidence>
<feature type="transmembrane region" description="Helical" evidence="6">
    <location>
        <begin position="53"/>
        <end position="70"/>
    </location>
</feature>
<feature type="domain" description="GtrA/DPMS transmembrane" evidence="7">
    <location>
        <begin position="22"/>
        <end position="139"/>
    </location>
</feature>
<feature type="transmembrane region" description="Helical" evidence="6">
    <location>
        <begin position="116"/>
        <end position="133"/>
    </location>
</feature>
<dbReference type="GO" id="GO:0005886">
    <property type="term" value="C:plasma membrane"/>
    <property type="evidence" value="ECO:0007669"/>
    <property type="project" value="TreeGrafter"/>
</dbReference>
<dbReference type="GO" id="GO:0000271">
    <property type="term" value="P:polysaccharide biosynthetic process"/>
    <property type="evidence" value="ECO:0007669"/>
    <property type="project" value="InterPro"/>
</dbReference>
<feature type="transmembrane region" description="Helical" evidence="6">
    <location>
        <begin position="90"/>
        <end position="110"/>
    </location>
</feature>
<feature type="transmembrane region" description="Helical" evidence="6">
    <location>
        <begin position="20"/>
        <end position="41"/>
    </location>
</feature>
<evidence type="ECO:0000256" key="2">
    <source>
        <dbReference type="ARBA" id="ARBA00009399"/>
    </source>
</evidence>
<dbReference type="EMBL" id="LEPB01000004">
    <property type="protein sequence ID" value="RCA10136.1"/>
    <property type="molecule type" value="Genomic_DNA"/>
</dbReference>
<dbReference type="AlphaFoldDB" id="A0A367CCF2"/>
<evidence type="ECO:0000313" key="8">
    <source>
        <dbReference type="EMBL" id="RCA10136.1"/>
    </source>
</evidence>
<dbReference type="OrthoDB" id="361483at2"/>
<dbReference type="Pfam" id="PF04138">
    <property type="entry name" value="GtrA_DPMS_TM"/>
    <property type="match status" value="1"/>
</dbReference>
<name>A0A367CCF2_9ENTE</name>
<evidence type="ECO:0000256" key="5">
    <source>
        <dbReference type="ARBA" id="ARBA00023136"/>
    </source>
</evidence>